<sequence>MDAVQHPHAVTVTSTGTAAPFVSAALPTPVVGDLAYDTVRKRYGVVMERGPGEVHLRPKAGGQEWTARPDDVELARAGEALSSQVAEVNARSRGEIL</sequence>
<reference evidence="1 2" key="1">
    <citation type="submission" date="2017-02" db="EMBL/GenBank/DDBJ databases">
        <title>Draft Genome Sequence of Streptomyces tsukubaensis F601, a Producer of the immunosuppressant tacrolimus FK506.</title>
        <authorList>
            <person name="Zong G."/>
            <person name="Zhong C."/>
            <person name="Fu J."/>
            <person name="Qin R."/>
            <person name="Cao G."/>
        </authorList>
    </citation>
    <scope>NUCLEOTIDE SEQUENCE [LARGE SCALE GENOMIC DNA]</scope>
    <source>
        <strain evidence="1 2">F601</strain>
    </source>
</reference>
<comment type="caution">
    <text evidence="1">The sequence shown here is derived from an EMBL/GenBank/DDBJ whole genome shotgun (WGS) entry which is preliminary data.</text>
</comment>
<protein>
    <submittedName>
        <fullName evidence="1">Uncharacterized protein</fullName>
    </submittedName>
</protein>
<proteinExistence type="predicted"/>
<name>A0A1V4ACE9_9ACTN</name>
<dbReference type="AlphaFoldDB" id="A0A1V4ACE9"/>
<evidence type="ECO:0000313" key="2">
    <source>
        <dbReference type="Proteomes" id="UP000190539"/>
    </source>
</evidence>
<gene>
    <name evidence="1" type="ORF">B1H18_09870</name>
</gene>
<accession>A0A1V4ACE9</accession>
<dbReference type="STRING" id="83656.B1H18_09870"/>
<dbReference type="RefSeq" id="WP_227025223.1">
    <property type="nucleotide sequence ID" value="NZ_CP045178.1"/>
</dbReference>
<dbReference type="Proteomes" id="UP000190539">
    <property type="component" value="Unassembled WGS sequence"/>
</dbReference>
<keyword evidence="2" id="KW-1185">Reference proteome</keyword>
<evidence type="ECO:0000313" key="1">
    <source>
        <dbReference type="EMBL" id="OON81100.1"/>
    </source>
</evidence>
<organism evidence="1 2">
    <name type="scientific">Streptomyces tsukubensis</name>
    <dbReference type="NCBI Taxonomy" id="83656"/>
    <lineage>
        <taxon>Bacteria</taxon>
        <taxon>Bacillati</taxon>
        <taxon>Actinomycetota</taxon>
        <taxon>Actinomycetes</taxon>
        <taxon>Kitasatosporales</taxon>
        <taxon>Streptomycetaceae</taxon>
        <taxon>Streptomyces</taxon>
    </lineage>
</organism>
<dbReference type="EMBL" id="MVFC01000005">
    <property type="protein sequence ID" value="OON81100.1"/>
    <property type="molecule type" value="Genomic_DNA"/>
</dbReference>